<dbReference type="STRING" id="27342.A0A0H2RYU0"/>
<dbReference type="Pfam" id="PF01733">
    <property type="entry name" value="Nucleoside_tran"/>
    <property type="match status" value="2"/>
</dbReference>
<name>A0A0H2RYU0_9AGAM</name>
<keyword evidence="4 8" id="KW-0812">Transmembrane</keyword>
<feature type="transmembrane region" description="Helical" evidence="8">
    <location>
        <begin position="45"/>
        <end position="69"/>
    </location>
</feature>
<keyword evidence="3" id="KW-0813">Transport</keyword>
<dbReference type="InParanoid" id="A0A0H2RYU0"/>
<feature type="transmembrane region" description="Helical" evidence="8">
    <location>
        <begin position="289"/>
        <end position="307"/>
    </location>
</feature>
<feature type="transmembrane region" description="Helical" evidence="8">
    <location>
        <begin position="81"/>
        <end position="103"/>
    </location>
</feature>
<feature type="transmembrane region" description="Helical" evidence="8">
    <location>
        <begin position="319"/>
        <end position="341"/>
    </location>
</feature>
<dbReference type="EMBL" id="KQ086041">
    <property type="protein sequence ID" value="KLO09901.1"/>
    <property type="molecule type" value="Genomic_DNA"/>
</dbReference>
<comment type="similarity">
    <text evidence="2">Belongs to the SLC29A/ENT transporter (TC 2.A.57) family.</text>
</comment>
<comment type="subcellular location">
    <subcellularLocation>
        <location evidence="1">Membrane</location>
        <topology evidence="1">Multi-pass membrane protein</topology>
    </subcellularLocation>
</comment>
<proteinExistence type="inferred from homology"/>
<evidence type="ECO:0000313" key="10">
    <source>
        <dbReference type="Proteomes" id="UP000053477"/>
    </source>
</evidence>
<dbReference type="GO" id="GO:0005886">
    <property type="term" value="C:plasma membrane"/>
    <property type="evidence" value="ECO:0007669"/>
    <property type="project" value="TreeGrafter"/>
</dbReference>
<sequence length="494" mass="53387">MSSGYEPLSQSPHVHFEENEGEDGSVEVPSPLLEQREQTSGRIRWIYFTFGAAVLLPWNVLITAIPFFLSRLIGSDLRSTFSSYLSITFTLANFAFLAHATATSQQSSPSRRTQISAASLAILNLCLTFSTSIPSSASPFFAFVLLNAVAQACAGSYLQTATVATASLFGSVAMQAMMAGQAFVGVVVSAVQLLSTMASVRAASIYVDYDTKSAEARAAALFFGLSTFFLICTLFTHAWLVRLPEYRDVVVPIEQAKKTDDAALPGIVSASEEKGRILRVAKMNFEYEFAVAYVFIVTLAVFPPITTSIMPTSPSFNPLIFNALHFLLFNVGDLAGRYLCAVPKFTTWSSRRLVILSLLRTLFIPIFLLCNLQPPTAIPNPLPSPGIPPSADLPNLLLRQISSSPSPVINSDFLFFLILLAFGLSNGYVSSMCMMAAPNEEHNPRLRKRGPSGRSDVDIAATTANFCLIGGLVVGSAASFAVRAQVCNCNPFTQ</sequence>
<dbReference type="PANTHER" id="PTHR10332">
    <property type="entry name" value="EQUILIBRATIVE NUCLEOSIDE TRANSPORTER"/>
    <property type="match status" value="1"/>
</dbReference>
<dbReference type="InterPro" id="IPR002259">
    <property type="entry name" value="Eqnu_transpt"/>
</dbReference>
<feature type="transmembrane region" description="Helical" evidence="8">
    <location>
        <begin position="219"/>
        <end position="240"/>
    </location>
</feature>
<feature type="transmembrane region" description="Helical" evidence="8">
    <location>
        <begin position="115"/>
        <end position="134"/>
    </location>
</feature>
<feature type="transmembrane region" description="Helical" evidence="8">
    <location>
        <begin position="140"/>
        <end position="170"/>
    </location>
</feature>
<accession>A0A0H2RYU0</accession>
<feature type="transmembrane region" description="Helical" evidence="8">
    <location>
        <begin position="353"/>
        <end position="374"/>
    </location>
</feature>
<keyword evidence="5 8" id="KW-1133">Transmembrane helix</keyword>
<keyword evidence="6 8" id="KW-0472">Membrane</keyword>
<gene>
    <name evidence="9" type="ORF">SCHPADRAFT_999923</name>
</gene>
<evidence type="ECO:0000256" key="2">
    <source>
        <dbReference type="ARBA" id="ARBA00007965"/>
    </source>
</evidence>
<dbReference type="PANTHER" id="PTHR10332:SF88">
    <property type="entry name" value="EQUILIBRATIVE NUCLEOSIDE TRANSPORTER 1, ISOFORM A"/>
    <property type="match status" value="1"/>
</dbReference>
<dbReference type="OrthoDB" id="10261753at2759"/>
<evidence type="ECO:0000256" key="6">
    <source>
        <dbReference type="ARBA" id="ARBA00023136"/>
    </source>
</evidence>
<reference evidence="9 10" key="1">
    <citation type="submission" date="2015-04" db="EMBL/GenBank/DDBJ databases">
        <title>Complete genome sequence of Schizopora paradoxa KUC8140, a cosmopolitan wood degrader in East Asia.</title>
        <authorList>
            <consortium name="DOE Joint Genome Institute"/>
            <person name="Min B."/>
            <person name="Park H."/>
            <person name="Jang Y."/>
            <person name="Kim J.-J."/>
            <person name="Kim K.H."/>
            <person name="Pangilinan J."/>
            <person name="Lipzen A."/>
            <person name="Riley R."/>
            <person name="Grigoriev I.V."/>
            <person name="Spatafora J.W."/>
            <person name="Choi I.-G."/>
        </authorList>
    </citation>
    <scope>NUCLEOTIDE SEQUENCE [LARGE SCALE GENOMIC DNA]</scope>
    <source>
        <strain evidence="9 10">KUC8140</strain>
    </source>
</reference>
<evidence type="ECO:0008006" key="11">
    <source>
        <dbReference type="Google" id="ProtNLM"/>
    </source>
</evidence>
<evidence type="ECO:0000256" key="5">
    <source>
        <dbReference type="ARBA" id="ARBA00022989"/>
    </source>
</evidence>
<feature type="transmembrane region" description="Helical" evidence="8">
    <location>
        <begin position="182"/>
        <end position="207"/>
    </location>
</feature>
<evidence type="ECO:0000256" key="7">
    <source>
        <dbReference type="SAM" id="MobiDB-lite"/>
    </source>
</evidence>
<organism evidence="9 10">
    <name type="scientific">Schizopora paradoxa</name>
    <dbReference type="NCBI Taxonomy" id="27342"/>
    <lineage>
        <taxon>Eukaryota</taxon>
        <taxon>Fungi</taxon>
        <taxon>Dikarya</taxon>
        <taxon>Basidiomycota</taxon>
        <taxon>Agaricomycotina</taxon>
        <taxon>Agaricomycetes</taxon>
        <taxon>Hymenochaetales</taxon>
        <taxon>Schizoporaceae</taxon>
        <taxon>Schizopora</taxon>
    </lineage>
</organism>
<evidence type="ECO:0000256" key="4">
    <source>
        <dbReference type="ARBA" id="ARBA00022692"/>
    </source>
</evidence>
<keyword evidence="10" id="KW-1185">Reference proteome</keyword>
<feature type="compositionally biased region" description="Polar residues" evidence="7">
    <location>
        <begin position="1"/>
        <end position="12"/>
    </location>
</feature>
<evidence type="ECO:0000313" key="9">
    <source>
        <dbReference type="EMBL" id="KLO09901.1"/>
    </source>
</evidence>
<evidence type="ECO:0000256" key="1">
    <source>
        <dbReference type="ARBA" id="ARBA00004141"/>
    </source>
</evidence>
<dbReference type="GO" id="GO:0015205">
    <property type="term" value="F:nucleobase transmembrane transporter activity"/>
    <property type="evidence" value="ECO:0007669"/>
    <property type="project" value="TreeGrafter"/>
</dbReference>
<dbReference type="GO" id="GO:0000329">
    <property type="term" value="C:fungal-type vacuole membrane"/>
    <property type="evidence" value="ECO:0007669"/>
    <property type="project" value="TreeGrafter"/>
</dbReference>
<feature type="region of interest" description="Disordered" evidence="7">
    <location>
        <begin position="1"/>
        <end position="32"/>
    </location>
</feature>
<feature type="transmembrane region" description="Helical" evidence="8">
    <location>
        <begin position="413"/>
        <end position="438"/>
    </location>
</feature>
<dbReference type="AlphaFoldDB" id="A0A0H2RYU0"/>
<dbReference type="PIRSF" id="PIRSF016379">
    <property type="entry name" value="ENT"/>
    <property type="match status" value="1"/>
</dbReference>
<evidence type="ECO:0000256" key="3">
    <source>
        <dbReference type="ARBA" id="ARBA00022448"/>
    </source>
</evidence>
<evidence type="ECO:0000256" key="8">
    <source>
        <dbReference type="SAM" id="Phobius"/>
    </source>
</evidence>
<dbReference type="Proteomes" id="UP000053477">
    <property type="component" value="Unassembled WGS sequence"/>
</dbReference>
<protein>
    <recommendedName>
        <fullName evidence="11">Nucleoside transporter</fullName>
    </recommendedName>
</protein>
<dbReference type="GO" id="GO:0034257">
    <property type="term" value="F:nicotinamide riboside transmembrane transporter activity"/>
    <property type="evidence" value="ECO:0007669"/>
    <property type="project" value="TreeGrafter"/>
</dbReference>
<dbReference type="PRINTS" id="PR01130">
    <property type="entry name" value="DERENTRNSPRT"/>
</dbReference>